<dbReference type="EMBL" id="QKNV01000002">
    <property type="protein sequence ID" value="PZA23360.1"/>
    <property type="molecule type" value="Genomic_DNA"/>
</dbReference>
<evidence type="ECO:0000313" key="2">
    <source>
        <dbReference type="EMBL" id="PZA23360.1"/>
    </source>
</evidence>
<name>A0A323VHJ7_9ACTN</name>
<dbReference type="Proteomes" id="UP000580718">
    <property type="component" value="Unassembled WGS sequence"/>
</dbReference>
<organism evidence="2 3">
    <name type="scientific">Modestobacter versicolor</name>
    <dbReference type="NCBI Taxonomy" id="429133"/>
    <lineage>
        <taxon>Bacteria</taxon>
        <taxon>Bacillati</taxon>
        <taxon>Actinomycetota</taxon>
        <taxon>Actinomycetes</taxon>
        <taxon>Geodermatophilales</taxon>
        <taxon>Geodermatophilaceae</taxon>
        <taxon>Modestobacter</taxon>
    </lineage>
</organism>
<gene>
    <name evidence="2" type="ORF">DMO24_00260</name>
    <name evidence="1" type="ORF">FHX36_000777</name>
</gene>
<dbReference type="OrthoDB" id="5194609at2"/>
<keyword evidence="3" id="KW-1185">Reference proteome</keyword>
<dbReference type="Proteomes" id="UP000247602">
    <property type="component" value="Unassembled WGS sequence"/>
</dbReference>
<protein>
    <recommendedName>
        <fullName evidence="5">NifU family protein</fullName>
    </recommendedName>
</protein>
<evidence type="ECO:0000313" key="4">
    <source>
        <dbReference type="Proteomes" id="UP000580718"/>
    </source>
</evidence>
<dbReference type="RefSeq" id="WP_110550264.1">
    <property type="nucleotide sequence ID" value="NZ_JACIBU010000001.1"/>
</dbReference>
<dbReference type="AlphaFoldDB" id="A0A323VHJ7"/>
<comment type="caution">
    <text evidence="2">The sequence shown here is derived from an EMBL/GenBank/DDBJ whole genome shotgun (WGS) entry which is preliminary data.</text>
</comment>
<evidence type="ECO:0000313" key="1">
    <source>
        <dbReference type="EMBL" id="MBB3675042.1"/>
    </source>
</evidence>
<evidence type="ECO:0000313" key="3">
    <source>
        <dbReference type="Proteomes" id="UP000247602"/>
    </source>
</evidence>
<reference evidence="1 4" key="2">
    <citation type="submission" date="2020-08" db="EMBL/GenBank/DDBJ databases">
        <title>Sequencing the genomes of 1000 actinobacteria strains.</title>
        <authorList>
            <person name="Klenk H.-P."/>
        </authorList>
    </citation>
    <scope>NUCLEOTIDE SEQUENCE [LARGE SCALE GENOMIC DNA]</scope>
    <source>
        <strain evidence="1 4">DSM 16678</strain>
    </source>
</reference>
<proteinExistence type="predicted"/>
<dbReference type="EMBL" id="JACIBU010000001">
    <property type="protein sequence ID" value="MBB3675042.1"/>
    <property type="molecule type" value="Genomic_DNA"/>
</dbReference>
<sequence length="93" mass="9646">MSTVDTTGQQTPAGDDQQVDEALQGLRDVLAADGYVLGWSRQGDAELVVQVAAGEGACEDCLVPETVMHAILTDALTSTPYSVARVELPAGAK</sequence>
<accession>A0A323VHJ7</accession>
<evidence type="ECO:0008006" key="5">
    <source>
        <dbReference type="Google" id="ProtNLM"/>
    </source>
</evidence>
<reference evidence="2 3" key="1">
    <citation type="submission" date="2018-06" db="EMBL/GenBank/DDBJ databases">
        <title>Draft genome sequence of Modestobacter versicolor CP153-2.</title>
        <authorList>
            <person name="Gundlapally S.R."/>
        </authorList>
    </citation>
    <scope>NUCLEOTIDE SEQUENCE [LARGE SCALE GENOMIC DNA]</scope>
    <source>
        <strain evidence="2 3">CP153-2</strain>
    </source>
</reference>